<evidence type="ECO:0000313" key="1">
    <source>
        <dbReference type="EMBL" id="TKR96454.1"/>
    </source>
</evidence>
<dbReference type="OrthoDB" id="267323at2759"/>
<comment type="caution">
    <text evidence="1">The sequence shown here is derived from an EMBL/GenBank/DDBJ whole genome shotgun (WGS) entry which is preliminary data.</text>
</comment>
<protein>
    <submittedName>
        <fullName evidence="1">Uncharacterized protein</fullName>
    </submittedName>
</protein>
<name>A0A4U5PJS5_STECR</name>
<keyword evidence="2" id="KW-1185">Reference proteome</keyword>
<dbReference type="AlphaFoldDB" id="A0A4U5PJS5"/>
<evidence type="ECO:0000313" key="2">
    <source>
        <dbReference type="Proteomes" id="UP000298663"/>
    </source>
</evidence>
<gene>
    <name evidence="1" type="ORF">L596_010468</name>
</gene>
<accession>A0A4U5PJS5</accession>
<organism evidence="1 2">
    <name type="scientific">Steinernema carpocapsae</name>
    <name type="common">Entomopathogenic nematode</name>
    <dbReference type="NCBI Taxonomy" id="34508"/>
    <lineage>
        <taxon>Eukaryota</taxon>
        <taxon>Metazoa</taxon>
        <taxon>Ecdysozoa</taxon>
        <taxon>Nematoda</taxon>
        <taxon>Chromadorea</taxon>
        <taxon>Rhabditida</taxon>
        <taxon>Tylenchina</taxon>
        <taxon>Panagrolaimomorpha</taxon>
        <taxon>Strongyloidoidea</taxon>
        <taxon>Steinernematidae</taxon>
        <taxon>Steinernema</taxon>
    </lineage>
</organism>
<reference evidence="1 2" key="2">
    <citation type="journal article" date="2019" name="G3 (Bethesda)">
        <title>Hybrid Assembly of the Genome of the Entomopathogenic Nematode Steinernema carpocapsae Identifies the X-Chromosome.</title>
        <authorList>
            <person name="Serra L."/>
            <person name="Macchietto M."/>
            <person name="Macias-Munoz A."/>
            <person name="McGill C.J."/>
            <person name="Rodriguez I.M."/>
            <person name="Rodriguez B."/>
            <person name="Murad R."/>
            <person name="Mortazavi A."/>
        </authorList>
    </citation>
    <scope>NUCLEOTIDE SEQUENCE [LARGE SCALE GENOMIC DNA]</scope>
    <source>
        <strain evidence="1 2">ALL</strain>
    </source>
</reference>
<dbReference type="Proteomes" id="UP000298663">
    <property type="component" value="Unassembled WGS sequence"/>
</dbReference>
<reference evidence="1 2" key="1">
    <citation type="journal article" date="2015" name="Genome Biol.">
        <title>Comparative genomics of Steinernema reveals deeply conserved gene regulatory networks.</title>
        <authorList>
            <person name="Dillman A.R."/>
            <person name="Macchietto M."/>
            <person name="Porter C.F."/>
            <person name="Rogers A."/>
            <person name="Williams B."/>
            <person name="Antoshechkin I."/>
            <person name="Lee M.M."/>
            <person name="Goodwin Z."/>
            <person name="Lu X."/>
            <person name="Lewis E.E."/>
            <person name="Goodrich-Blair H."/>
            <person name="Stock S.P."/>
            <person name="Adams B.J."/>
            <person name="Sternberg P.W."/>
            <person name="Mortazavi A."/>
        </authorList>
    </citation>
    <scope>NUCLEOTIDE SEQUENCE [LARGE SCALE GENOMIC DNA]</scope>
    <source>
        <strain evidence="1 2">ALL</strain>
    </source>
</reference>
<sequence length="67" mass="7413">MSLRTLNIGRSWTKLTQVSAKASPTTISRHAILSNSLSVTRTSTTTVTRQANPMKTLSPVWSLLLWN</sequence>
<dbReference type="EMBL" id="AZBU02000002">
    <property type="protein sequence ID" value="TKR96454.1"/>
    <property type="molecule type" value="Genomic_DNA"/>
</dbReference>
<proteinExistence type="predicted"/>